<name>A0A1Y2LW40_EPING</name>
<dbReference type="Pfam" id="PF25871">
    <property type="entry name" value="HTH_76"/>
    <property type="match status" value="1"/>
</dbReference>
<evidence type="ECO:0000259" key="2">
    <source>
        <dbReference type="Pfam" id="PF17733"/>
    </source>
</evidence>
<gene>
    <name evidence="4" type="ORF">B5807_06497</name>
</gene>
<dbReference type="InParanoid" id="A0A1Y2LW40"/>
<dbReference type="STRING" id="105696.A0A1Y2LW40"/>
<dbReference type="InterPro" id="IPR058841">
    <property type="entry name" value="HTH_76"/>
</dbReference>
<sequence length="194" mass="20479">MSAAGIDAGAAAASGPNHVHEALERYHWDDDVEFQAGLSAILGSNSSPEQAAELALRARCFYYARKFNTAVDFEAYKAYRDAHGRPPPQTNGVQPLDFSEATYGMPDAAPPAPAPAHEASSGVLPAPANPSEPPAPYPTTFAHIVELITTGQPIPGIKEIPNTVLEGQGTAAEKPKRRKPWEKDEPAAVAQTGA</sequence>
<reference evidence="4 5" key="1">
    <citation type="journal article" date="2017" name="Genome Announc.">
        <title>Genome sequence of the saprophytic ascomycete Epicoccum nigrum ICMP 19927 strain isolated from New Zealand.</title>
        <authorList>
            <person name="Fokin M."/>
            <person name="Fleetwood D."/>
            <person name="Weir B.S."/>
            <person name="Villas-Boas S.G."/>
        </authorList>
    </citation>
    <scope>NUCLEOTIDE SEQUENCE [LARGE SCALE GENOMIC DNA]</scope>
    <source>
        <strain evidence="4 5">ICMP 19927</strain>
    </source>
</reference>
<proteinExistence type="predicted"/>
<feature type="compositionally biased region" description="Pro residues" evidence="1">
    <location>
        <begin position="127"/>
        <end position="137"/>
    </location>
</feature>
<dbReference type="EMBL" id="KZ107847">
    <property type="protein sequence ID" value="OSS48050.1"/>
    <property type="molecule type" value="Genomic_DNA"/>
</dbReference>
<dbReference type="Pfam" id="PF17733">
    <property type="entry name" value="KPWE_dom"/>
    <property type="match status" value="1"/>
</dbReference>
<feature type="domain" description="PEX14-like helix-turn-helix" evidence="3">
    <location>
        <begin position="19"/>
        <end position="83"/>
    </location>
</feature>
<evidence type="ECO:0000313" key="4">
    <source>
        <dbReference type="EMBL" id="OSS48050.1"/>
    </source>
</evidence>
<evidence type="ECO:0000259" key="3">
    <source>
        <dbReference type="Pfam" id="PF25871"/>
    </source>
</evidence>
<evidence type="ECO:0000256" key="1">
    <source>
        <dbReference type="SAM" id="MobiDB-lite"/>
    </source>
</evidence>
<dbReference type="OMA" id="KAKCFYF"/>
<keyword evidence="5" id="KW-1185">Reference proteome</keyword>
<accession>A0A1Y2LW40</accession>
<dbReference type="AlphaFoldDB" id="A0A1Y2LW40"/>
<protein>
    <submittedName>
        <fullName evidence="4">Uncharacterized protein</fullName>
    </submittedName>
</protein>
<dbReference type="InterPro" id="IPR040554">
    <property type="entry name" value="KPWE_PEX14_dom"/>
</dbReference>
<dbReference type="PANTHER" id="PTHR36855:SF1">
    <property type="entry name" value="PEROXISOME MEMBRANE ANCHOR PROTEIN PEX14P N-TERMINAL DOMAIN-CONTAINING PROTEIN"/>
    <property type="match status" value="1"/>
</dbReference>
<feature type="region of interest" description="Disordered" evidence="1">
    <location>
        <begin position="155"/>
        <end position="194"/>
    </location>
</feature>
<feature type="domain" description="Peroxisomal membrane protein PEX14-like KPWE" evidence="2">
    <location>
        <begin position="136"/>
        <end position="183"/>
    </location>
</feature>
<evidence type="ECO:0000313" key="5">
    <source>
        <dbReference type="Proteomes" id="UP000193240"/>
    </source>
</evidence>
<organism evidence="4 5">
    <name type="scientific">Epicoccum nigrum</name>
    <name type="common">Soil fungus</name>
    <name type="synonym">Epicoccum purpurascens</name>
    <dbReference type="NCBI Taxonomy" id="105696"/>
    <lineage>
        <taxon>Eukaryota</taxon>
        <taxon>Fungi</taxon>
        <taxon>Dikarya</taxon>
        <taxon>Ascomycota</taxon>
        <taxon>Pezizomycotina</taxon>
        <taxon>Dothideomycetes</taxon>
        <taxon>Pleosporomycetidae</taxon>
        <taxon>Pleosporales</taxon>
        <taxon>Pleosporineae</taxon>
        <taxon>Didymellaceae</taxon>
        <taxon>Epicoccum</taxon>
    </lineage>
</organism>
<dbReference type="PANTHER" id="PTHR36855">
    <property type="entry name" value="CHROMOSOME 10, WHOLE GENOME SHOTGUN SEQUENCE"/>
    <property type="match status" value="1"/>
</dbReference>
<feature type="region of interest" description="Disordered" evidence="1">
    <location>
        <begin position="82"/>
        <end position="137"/>
    </location>
</feature>
<dbReference type="Proteomes" id="UP000193240">
    <property type="component" value="Unassembled WGS sequence"/>
</dbReference>